<dbReference type="SUPFAM" id="SSF53448">
    <property type="entry name" value="Nucleotide-diphospho-sugar transferases"/>
    <property type="match status" value="1"/>
</dbReference>
<name>A0A2M6XDX5_9BACT</name>
<protein>
    <recommendedName>
        <fullName evidence="1">Glycosyltransferase 2-like domain-containing protein</fullName>
    </recommendedName>
</protein>
<dbReference type="Pfam" id="PF00535">
    <property type="entry name" value="Glycos_transf_2"/>
    <property type="match status" value="1"/>
</dbReference>
<feature type="domain" description="Glycosyltransferase 2-like" evidence="1">
    <location>
        <begin position="8"/>
        <end position="128"/>
    </location>
</feature>
<evidence type="ECO:0000259" key="1">
    <source>
        <dbReference type="Pfam" id="PF00535"/>
    </source>
</evidence>
<evidence type="ECO:0000313" key="3">
    <source>
        <dbReference type="Proteomes" id="UP000228996"/>
    </source>
</evidence>
<dbReference type="Gene3D" id="3.90.550.10">
    <property type="entry name" value="Spore Coat Polysaccharide Biosynthesis Protein SpsA, Chain A"/>
    <property type="match status" value="1"/>
</dbReference>
<reference evidence="3" key="1">
    <citation type="submission" date="2017-09" db="EMBL/GenBank/DDBJ databases">
        <title>Depth-based differentiation of microbial function through sediment-hosted aquifers and enrichment of novel symbionts in the deep terrestrial subsurface.</title>
        <authorList>
            <person name="Probst A.J."/>
            <person name="Ladd B."/>
            <person name="Jarett J.K."/>
            <person name="Geller-Mcgrath D.E."/>
            <person name="Sieber C.M.K."/>
            <person name="Emerson J.B."/>
            <person name="Anantharaman K."/>
            <person name="Thomas B.C."/>
            <person name="Malmstrom R."/>
            <person name="Stieglmeier M."/>
            <person name="Klingl A."/>
            <person name="Woyke T."/>
            <person name="Ryan C.M."/>
            <person name="Banfield J.F."/>
        </authorList>
    </citation>
    <scope>NUCLEOTIDE SEQUENCE [LARGE SCALE GENOMIC DNA]</scope>
</reference>
<dbReference type="InterPro" id="IPR029044">
    <property type="entry name" value="Nucleotide-diphossugar_trans"/>
</dbReference>
<organism evidence="2 3">
    <name type="scientific">Candidatus Shapirobacteria bacterium CG08_land_8_20_14_0_20_39_18</name>
    <dbReference type="NCBI Taxonomy" id="1974883"/>
    <lineage>
        <taxon>Bacteria</taxon>
        <taxon>Candidatus Shapironibacteriota</taxon>
    </lineage>
</organism>
<dbReference type="PANTHER" id="PTHR43630">
    <property type="entry name" value="POLY-BETA-1,6-N-ACETYL-D-GLUCOSAMINE SYNTHASE"/>
    <property type="match status" value="1"/>
</dbReference>
<sequence length="255" mass="29684">MTKAQTISVIINSGNEEREIGPCLESVGQMADEIIVCLSQLSNDKTGEIAREHEAKVIVQEPVEMNYAAWHNQGMKIAKGGWLLWVDADERIPLPLKEEILSVLNNSQYSAYAIPRRNFLLGKELHWGGWYPDYAKRLFRKNDLKRWEGELHEQPIFSGDLGKLKNPMLHYQPEKIEPALQKSIRWSGLETGLLFKANHPKSTWWRVLRMGLTTLFERLIKKQGFRDGVEGWIESIYQSFHTMIVYLRLWELQHQ</sequence>
<accession>A0A2M6XDX5</accession>
<gene>
    <name evidence="2" type="ORF">COT44_01015</name>
</gene>
<dbReference type="CDD" id="cd02511">
    <property type="entry name" value="Beta4Glucosyltransferase"/>
    <property type="match status" value="1"/>
</dbReference>
<dbReference type="InterPro" id="IPR001173">
    <property type="entry name" value="Glyco_trans_2-like"/>
</dbReference>
<evidence type="ECO:0000313" key="2">
    <source>
        <dbReference type="EMBL" id="PIU03846.1"/>
    </source>
</evidence>
<dbReference type="Proteomes" id="UP000228996">
    <property type="component" value="Unassembled WGS sequence"/>
</dbReference>
<dbReference type="EMBL" id="PEYO01000005">
    <property type="protein sequence ID" value="PIU03846.1"/>
    <property type="molecule type" value="Genomic_DNA"/>
</dbReference>
<proteinExistence type="predicted"/>
<dbReference type="AlphaFoldDB" id="A0A2M6XDX5"/>
<dbReference type="PANTHER" id="PTHR43630:SF2">
    <property type="entry name" value="GLYCOSYLTRANSFERASE"/>
    <property type="match status" value="1"/>
</dbReference>
<comment type="caution">
    <text evidence="2">The sequence shown here is derived from an EMBL/GenBank/DDBJ whole genome shotgun (WGS) entry which is preliminary data.</text>
</comment>